<dbReference type="RefSeq" id="WP_169559440.1">
    <property type="nucleotide sequence ID" value="NZ_BSNF01000001.1"/>
</dbReference>
<keyword evidence="5" id="KW-1185">Reference proteome</keyword>
<dbReference type="SUPFAM" id="SSF55729">
    <property type="entry name" value="Acyl-CoA N-acyltransferases (Nat)"/>
    <property type="match status" value="1"/>
</dbReference>
<evidence type="ECO:0000313" key="4">
    <source>
        <dbReference type="EMBL" id="GLQ05439.1"/>
    </source>
</evidence>
<dbReference type="InterPro" id="IPR016181">
    <property type="entry name" value="Acyl_CoA_acyltransferase"/>
</dbReference>
<organism evidence="4 5">
    <name type="scientific">Sneathiella chinensis</name>
    <dbReference type="NCBI Taxonomy" id="349750"/>
    <lineage>
        <taxon>Bacteria</taxon>
        <taxon>Pseudomonadati</taxon>
        <taxon>Pseudomonadota</taxon>
        <taxon>Alphaproteobacteria</taxon>
        <taxon>Sneathiellales</taxon>
        <taxon>Sneathiellaceae</taxon>
        <taxon>Sneathiella</taxon>
    </lineage>
</organism>
<dbReference type="PANTHER" id="PTHR30420">
    <property type="entry name" value="N-SUCCINYLARGININE DIHYDROLASE"/>
    <property type="match status" value="1"/>
</dbReference>
<dbReference type="NCBIfam" id="TIGR03243">
    <property type="entry name" value="arg_catab_AOST"/>
    <property type="match status" value="1"/>
</dbReference>
<gene>
    <name evidence="4" type="ORF">GCM10007924_06600</name>
</gene>
<name>A0ABQ5U2E7_9PROT</name>
<dbReference type="Pfam" id="PF04958">
    <property type="entry name" value="AstA"/>
    <property type="match status" value="1"/>
</dbReference>
<dbReference type="Proteomes" id="UP001161409">
    <property type="component" value="Unassembled WGS sequence"/>
</dbReference>
<dbReference type="EMBL" id="BSNF01000001">
    <property type="protein sequence ID" value="GLQ05439.1"/>
    <property type="molecule type" value="Genomic_DNA"/>
</dbReference>
<evidence type="ECO:0000256" key="3">
    <source>
        <dbReference type="ARBA" id="ARBA00023315"/>
    </source>
</evidence>
<comment type="caution">
    <text evidence="4">The sequence shown here is derived from an EMBL/GenBank/DDBJ whole genome shotgun (WGS) entry which is preliminary data.</text>
</comment>
<evidence type="ECO:0000256" key="1">
    <source>
        <dbReference type="ARBA" id="ARBA00022503"/>
    </source>
</evidence>
<evidence type="ECO:0000313" key="5">
    <source>
        <dbReference type="Proteomes" id="UP001161409"/>
    </source>
</evidence>
<dbReference type="Gene3D" id="3.40.630.30">
    <property type="match status" value="1"/>
</dbReference>
<dbReference type="PANTHER" id="PTHR30420:SF1">
    <property type="entry name" value="ARGININE N-SUCCINYLTRANSFERASE"/>
    <property type="match status" value="1"/>
</dbReference>
<protein>
    <submittedName>
        <fullName evidence="4">Arginine N-succinyltransferase</fullName>
    </submittedName>
</protein>
<accession>A0ABQ5U2E7</accession>
<sequence>MIYMRPATPADIETLMRISNAVGSGMSSMPTDRQTWQHKLSVSEQSFSKRVTAPEGEIYFLVMVDGETDQIVGTAAVYAGVGLDQPFYSYKVSTLVSHSAELGKKNTMGVLYLVNDYTGCTEIGSLYLSPDYRRDGNGRFLSRSRFLLLADFPERFGDTIIAEMRGWQNAAGKSPFWEHLGRKFFGLGFENADYMSAVKGNQFITDLMPRHPIYVDLLPEEARHAIGKPHDASRPALSLLEKEGFRNAGYIDIFDGGPTVQCQRVNIQTLRQTAHHPVGRIVPDREIGAETPYIISNGNLTSYRLVCQPLRIDGDGQAVIGEETARHLQVQPLDRISFAP</sequence>
<keyword evidence="3" id="KW-0012">Acyltransferase</keyword>
<evidence type="ECO:0000256" key="2">
    <source>
        <dbReference type="ARBA" id="ARBA00022679"/>
    </source>
</evidence>
<reference evidence="4" key="1">
    <citation type="journal article" date="2014" name="Int. J. Syst. Evol. Microbiol.">
        <title>Complete genome of a new Firmicutes species belonging to the dominant human colonic microbiota ('Ruminococcus bicirculans') reveals two chromosomes and a selective capacity to utilize plant glucans.</title>
        <authorList>
            <consortium name="NISC Comparative Sequencing Program"/>
            <person name="Wegmann U."/>
            <person name="Louis P."/>
            <person name="Goesmann A."/>
            <person name="Henrissat B."/>
            <person name="Duncan S.H."/>
            <person name="Flint H.J."/>
        </authorList>
    </citation>
    <scope>NUCLEOTIDE SEQUENCE</scope>
    <source>
        <strain evidence="4">NBRC 103408</strain>
    </source>
</reference>
<keyword evidence="1" id="KW-0056">Arginine metabolism</keyword>
<keyword evidence="2" id="KW-0808">Transferase</keyword>
<proteinExistence type="predicted"/>
<reference evidence="4" key="2">
    <citation type="submission" date="2023-01" db="EMBL/GenBank/DDBJ databases">
        <title>Draft genome sequence of Sneathiella chinensis strain NBRC 103408.</title>
        <authorList>
            <person name="Sun Q."/>
            <person name="Mori K."/>
        </authorList>
    </citation>
    <scope>NUCLEOTIDE SEQUENCE</scope>
    <source>
        <strain evidence="4">NBRC 103408</strain>
    </source>
</reference>
<dbReference type="InterPro" id="IPR007041">
    <property type="entry name" value="Arg_succinylTrfase_AstA/AruG"/>
</dbReference>